<dbReference type="InterPro" id="IPR055592">
    <property type="entry name" value="DUF7168"/>
</dbReference>
<dbReference type="RefSeq" id="WP_048366064.1">
    <property type="nucleotide sequence ID" value="NZ_JYLF01000011.1"/>
</dbReference>
<feature type="domain" description="DUF2786" evidence="1">
    <location>
        <begin position="10"/>
        <end position="47"/>
    </location>
</feature>
<dbReference type="AlphaFoldDB" id="A0A0J6IIG1"/>
<dbReference type="EMBL" id="JYLF01000011">
    <property type="protein sequence ID" value="KMN11947.1"/>
    <property type="molecule type" value="Genomic_DNA"/>
</dbReference>
<dbReference type="Pfam" id="PF10979">
    <property type="entry name" value="DUF2786"/>
    <property type="match status" value="1"/>
</dbReference>
<dbReference type="Proteomes" id="UP000036325">
    <property type="component" value="Unassembled WGS sequence"/>
</dbReference>
<dbReference type="OrthoDB" id="7275531at2"/>
<reference evidence="3 4" key="1">
    <citation type="submission" date="2015-02" db="EMBL/GenBank/DDBJ databases">
        <title>Pseudomonas helleri sp. nov. and Pseudomonas weihenstephanensis sp. nov., isolated from raw cows milk.</title>
        <authorList>
            <person name="von Neubeck M."/>
            <person name="Huptas C."/>
            <person name="Wenning M."/>
            <person name="Scherer S."/>
        </authorList>
    </citation>
    <scope>NUCLEOTIDE SEQUENCE [LARGE SCALE GENOMIC DNA]</scope>
    <source>
        <strain evidence="3 4">DSM 29166</strain>
    </source>
</reference>
<evidence type="ECO:0000313" key="4">
    <source>
        <dbReference type="Proteomes" id="UP000036325"/>
    </source>
</evidence>
<organism evidence="3 4">
    <name type="scientific">Pseudomonas weihenstephanensis</name>
    <dbReference type="NCBI Taxonomy" id="1608994"/>
    <lineage>
        <taxon>Bacteria</taxon>
        <taxon>Pseudomonadati</taxon>
        <taxon>Pseudomonadota</taxon>
        <taxon>Gammaproteobacteria</taxon>
        <taxon>Pseudomonadales</taxon>
        <taxon>Pseudomonadaceae</taxon>
        <taxon>Pseudomonas</taxon>
    </lineage>
</organism>
<evidence type="ECO:0000259" key="2">
    <source>
        <dbReference type="Pfam" id="PF23771"/>
    </source>
</evidence>
<sequence>MDFDPKELERIIRKIKHCLALSASANEHEAAAAMRQAQKLMQKYRITEIDVQLSDVNRTEGAHAKAKRPAWDKNLGAVVAKTFNCKSFNCTSWHPIIGRRSQAVFIGVTPAPEIAKYAYDTLHFKVSSARREYVAKARRGELSRGRYTPETRGNHFAEAWVYQVHEKLLALVPEQDEPPAQTQSQAQALSLAENHDNALIEAFIHQITKGEGVGKARARKAANANLDDLIAGFLSGSQAEISHGLTTGAQTVPAIEAQ</sequence>
<protein>
    <submittedName>
        <fullName evidence="3">Uncharacterized protein</fullName>
    </submittedName>
</protein>
<evidence type="ECO:0000313" key="3">
    <source>
        <dbReference type="EMBL" id="KMN11947.1"/>
    </source>
</evidence>
<dbReference type="InterPro" id="IPR016868">
    <property type="entry name" value="Phage_B3_Orf5"/>
</dbReference>
<dbReference type="PIRSF" id="PIRSF028111">
    <property type="entry name" value="UCP028111"/>
    <property type="match status" value="1"/>
</dbReference>
<dbReference type="Pfam" id="PF23771">
    <property type="entry name" value="DUF7168"/>
    <property type="match status" value="1"/>
</dbReference>
<dbReference type="PATRIC" id="fig|1608994.3.peg.166"/>
<dbReference type="InterPro" id="IPR024498">
    <property type="entry name" value="DUF2786"/>
</dbReference>
<feature type="domain" description="DUF7168" evidence="2">
    <location>
        <begin position="53"/>
        <end position="183"/>
    </location>
</feature>
<evidence type="ECO:0000259" key="1">
    <source>
        <dbReference type="Pfam" id="PF10979"/>
    </source>
</evidence>
<comment type="caution">
    <text evidence="3">The sequence shown here is derived from an EMBL/GenBank/DDBJ whole genome shotgun (WGS) entry which is preliminary data.</text>
</comment>
<proteinExistence type="predicted"/>
<dbReference type="STRING" id="1608994.TU86_20040"/>
<accession>A0A0J6IIG1</accession>
<name>A0A0J6IIG1_9PSED</name>
<gene>
    <name evidence="3" type="ORF">TU86_20040</name>
</gene>